<dbReference type="AlphaFoldDB" id="A0A3Q2Z7R7"/>
<name>A0A3Q2Z7R7_HIPCM</name>
<dbReference type="SUPFAM" id="SSF50494">
    <property type="entry name" value="Trypsin-like serine proteases"/>
    <property type="match status" value="1"/>
</dbReference>
<evidence type="ECO:0000256" key="4">
    <source>
        <dbReference type="ARBA" id="ARBA00022825"/>
    </source>
</evidence>
<dbReference type="SMART" id="SM00020">
    <property type="entry name" value="Tryp_SPc"/>
    <property type="match status" value="1"/>
</dbReference>
<evidence type="ECO:0000259" key="6">
    <source>
        <dbReference type="PROSITE" id="PS50240"/>
    </source>
</evidence>
<feature type="domain" description="Peptidase S1" evidence="6">
    <location>
        <begin position="84"/>
        <end position="264"/>
    </location>
</feature>
<dbReference type="OMA" id="FTRTESW"/>
<sequence>MSVGTDPDLQVSCNANLPLPSAIPRNTHTDLLSGTTPVNCPVLSCGPIVCPSCSCPSPITIWSSSTSTGPQPNVCGVAPLNNHIFGGQTASPGAWPWQVSLHILGSHFCGGTLINSMWVLSTAHCFFRRLSVTAFMGRQSQLGLNPNEVSRLVVQTIIHPAYNPLTKDNDVALLRLSHPVPFNNFIRPICLAASGSTFFTRTESWVTGWGTIGQGVPRPPPQNLMEVQVPVVGNRRCDCQYGGGVITNNMICAGRSWGGQDACQVTNQFTCTYSISNTSVNT</sequence>
<dbReference type="PANTHER" id="PTHR24252">
    <property type="entry name" value="ACROSIN-RELATED"/>
    <property type="match status" value="1"/>
</dbReference>
<evidence type="ECO:0000313" key="8">
    <source>
        <dbReference type="Proteomes" id="UP000264820"/>
    </source>
</evidence>
<protein>
    <recommendedName>
        <fullName evidence="6">Peptidase S1 domain-containing protein</fullName>
    </recommendedName>
</protein>
<organism evidence="7 8">
    <name type="scientific">Hippocampus comes</name>
    <name type="common">Tiger tail seahorse</name>
    <dbReference type="NCBI Taxonomy" id="109280"/>
    <lineage>
        <taxon>Eukaryota</taxon>
        <taxon>Metazoa</taxon>
        <taxon>Chordata</taxon>
        <taxon>Craniata</taxon>
        <taxon>Vertebrata</taxon>
        <taxon>Euteleostomi</taxon>
        <taxon>Actinopterygii</taxon>
        <taxon>Neopterygii</taxon>
        <taxon>Teleostei</taxon>
        <taxon>Neoteleostei</taxon>
        <taxon>Acanthomorphata</taxon>
        <taxon>Syngnathiaria</taxon>
        <taxon>Syngnathiformes</taxon>
        <taxon>Syngnathoidei</taxon>
        <taxon>Syngnathidae</taxon>
        <taxon>Hippocampus</taxon>
    </lineage>
</organism>
<dbReference type="Gene3D" id="2.40.10.10">
    <property type="entry name" value="Trypsin-like serine proteases"/>
    <property type="match status" value="1"/>
</dbReference>
<dbReference type="Ensembl" id="ENSHCOT00000024323.1">
    <property type="protein sequence ID" value="ENSHCOP00000027808.1"/>
    <property type="gene ID" value="ENSHCOG00000019917.1"/>
</dbReference>
<dbReference type="FunFam" id="2.40.10.10:FF:000024">
    <property type="entry name" value="Serine protease 53"/>
    <property type="match status" value="1"/>
</dbReference>
<dbReference type="InterPro" id="IPR001314">
    <property type="entry name" value="Peptidase_S1A"/>
</dbReference>
<reference evidence="7" key="2">
    <citation type="submission" date="2025-09" db="UniProtKB">
        <authorList>
            <consortium name="Ensembl"/>
        </authorList>
    </citation>
    <scope>IDENTIFICATION</scope>
</reference>
<evidence type="ECO:0000256" key="1">
    <source>
        <dbReference type="ARBA" id="ARBA00022670"/>
    </source>
</evidence>
<reference evidence="7" key="1">
    <citation type="submission" date="2025-08" db="UniProtKB">
        <authorList>
            <consortium name="Ensembl"/>
        </authorList>
    </citation>
    <scope>IDENTIFICATION</scope>
</reference>
<dbReference type="InterPro" id="IPR001254">
    <property type="entry name" value="Trypsin_dom"/>
</dbReference>
<proteinExistence type="predicted"/>
<keyword evidence="1" id="KW-0645">Protease</keyword>
<dbReference type="PRINTS" id="PR00722">
    <property type="entry name" value="CHYMOTRYPSIN"/>
</dbReference>
<evidence type="ECO:0000256" key="3">
    <source>
        <dbReference type="ARBA" id="ARBA00022801"/>
    </source>
</evidence>
<evidence type="ECO:0000313" key="7">
    <source>
        <dbReference type="Ensembl" id="ENSHCOP00000027808.1"/>
    </source>
</evidence>
<keyword evidence="4" id="KW-0720">Serine protease</keyword>
<dbReference type="CDD" id="cd00190">
    <property type="entry name" value="Tryp_SPc"/>
    <property type="match status" value="1"/>
</dbReference>
<accession>A0A3Q2Z7R7</accession>
<dbReference type="STRING" id="109280.ENSHCOP00000027808"/>
<dbReference type="PROSITE" id="PS50240">
    <property type="entry name" value="TRYPSIN_DOM"/>
    <property type="match status" value="1"/>
</dbReference>
<dbReference type="GeneTree" id="ENSGT00940000163852"/>
<keyword evidence="5" id="KW-1015">Disulfide bond</keyword>
<keyword evidence="8" id="KW-1185">Reference proteome</keyword>
<evidence type="ECO:0000256" key="5">
    <source>
        <dbReference type="ARBA" id="ARBA00023157"/>
    </source>
</evidence>
<evidence type="ECO:0000256" key="2">
    <source>
        <dbReference type="ARBA" id="ARBA00022729"/>
    </source>
</evidence>
<keyword evidence="3" id="KW-0378">Hydrolase</keyword>
<dbReference type="InterPro" id="IPR043504">
    <property type="entry name" value="Peptidase_S1_PA_chymotrypsin"/>
</dbReference>
<dbReference type="InterPro" id="IPR009003">
    <property type="entry name" value="Peptidase_S1_PA"/>
</dbReference>
<keyword evidence="2" id="KW-0732">Signal</keyword>
<dbReference type="Pfam" id="PF00089">
    <property type="entry name" value="Trypsin"/>
    <property type="match status" value="1"/>
</dbReference>
<dbReference type="GO" id="GO:0006508">
    <property type="term" value="P:proteolysis"/>
    <property type="evidence" value="ECO:0007669"/>
    <property type="project" value="UniProtKB-KW"/>
</dbReference>
<dbReference type="Proteomes" id="UP000264820">
    <property type="component" value="Unplaced"/>
</dbReference>
<dbReference type="GO" id="GO:0004252">
    <property type="term" value="F:serine-type endopeptidase activity"/>
    <property type="evidence" value="ECO:0007669"/>
    <property type="project" value="InterPro"/>
</dbReference>
<dbReference type="PANTHER" id="PTHR24252:SF18">
    <property type="entry name" value="OVOCHYMASE 1"/>
    <property type="match status" value="1"/>
</dbReference>